<dbReference type="PANTHER" id="PTHR12434">
    <property type="entry name" value="MEDIATOR OF RNA POLYMERASE II TRANSCRIPTION SUBUNIT 22"/>
    <property type="match status" value="1"/>
</dbReference>
<protein>
    <recommendedName>
        <fullName evidence="9">Mediator of RNA polymerase II transcription subunit 22</fullName>
    </recommendedName>
</protein>
<proteinExistence type="inferred from homology"/>
<evidence type="ECO:0000313" key="8">
    <source>
        <dbReference type="Proteomes" id="UP000701801"/>
    </source>
</evidence>
<comment type="subcellular location">
    <subcellularLocation>
        <location evidence="1">Nucleus</location>
    </subcellularLocation>
</comment>
<keyword evidence="4" id="KW-0804">Transcription</keyword>
<dbReference type="PANTHER" id="PTHR12434:SF6">
    <property type="entry name" value="MEDIATOR OF RNA POLYMERASE II TRANSCRIPTION SUBUNIT 22"/>
    <property type="match status" value="1"/>
</dbReference>
<organism evidence="7 8">
    <name type="scientific">Hymenoscyphus albidus</name>
    <dbReference type="NCBI Taxonomy" id="595503"/>
    <lineage>
        <taxon>Eukaryota</taxon>
        <taxon>Fungi</taxon>
        <taxon>Dikarya</taxon>
        <taxon>Ascomycota</taxon>
        <taxon>Pezizomycotina</taxon>
        <taxon>Leotiomycetes</taxon>
        <taxon>Helotiales</taxon>
        <taxon>Helotiaceae</taxon>
        <taxon>Hymenoscyphus</taxon>
    </lineage>
</organism>
<comment type="caution">
    <text evidence="7">The sequence shown here is derived from an EMBL/GenBank/DDBJ whole genome shotgun (WGS) entry which is preliminary data.</text>
</comment>
<evidence type="ECO:0000256" key="2">
    <source>
        <dbReference type="ARBA" id="ARBA00005942"/>
    </source>
</evidence>
<name>A0A9N9PWJ4_9HELO</name>
<dbReference type="Pfam" id="PF06179">
    <property type="entry name" value="Med22"/>
    <property type="match status" value="1"/>
</dbReference>
<dbReference type="AlphaFoldDB" id="A0A9N9PWJ4"/>
<reference evidence="7" key="1">
    <citation type="submission" date="2021-07" db="EMBL/GenBank/DDBJ databases">
        <authorList>
            <person name="Durling M."/>
        </authorList>
    </citation>
    <scope>NUCLEOTIDE SEQUENCE</scope>
</reference>
<dbReference type="EMBL" id="CAJVRM010000222">
    <property type="protein sequence ID" value="CAG8977533.1"/>
    <property type="molecule type" value="Genomic_DNA"/>
</dbReference>
<evidence type="ECO:0000256" key="1">
    <source>
        <dbReference type="ARBA" id="ARBA00004123"/>
    </source>
</evidence>
<gene>
    <name evidence="7" type="ORF">HYALB_00008714</name>
</gene>
<evidence type="ECO:0008006" key="9">
    <source>
        <dbReference type="Google" id="ProtNLM"/>
    </source>
</evidence>
<feature type="region of interest" description="Disordered" evidence="6">
    <location>
        <begin position="25"/>
        <end position="55"/>
    </location>
</feature>
<evidence type="ECO:0000256" key="4">
    <source>
        <dbReference type="ARBA" id="ARBA00023163"/>
    </source>
</evidence>
<evidence type="ECO:0000256" key="5">
    <source>
        <dbReference type="ARBA" id="ARBA00023242"/>
    </source>
</evidence>
<evidence type="ECO:0000256" key="3">
    <source>
        <dbReference type="ARBA" id="ARBA00023015"/>
    </source>
</evidence>
<accession>A0A9N9PWJ4</accession>
<dbReference type="GO" id="GO:0016592">
    <property type="term" value="C:mediator complex"/>
    <property type="evidence" value="ECO:0007669"/>
    <property type="project" value="InterPro"/>
</dbReference>
<dbReference type="InterPro" id="IPR009332">
    <property type="entry name" value="Med22"/>
</dbReference>
<keyword evidence="8" id="KW-1185">Reference proteome</keyword>
<dbReference type="GO" id="GO:0006357">
    <property type="term" value="P:regulation of transcription by RNA polymerase II"/>
    <property type="evidence" value="ECO:0007669"/>
    <property type="project" value="InterPro"/>
</dbReference>
<sequence>MAPSRRKPPNLSPILIPLLPSLSSQSIHHLTPPTRPLTPQPPSADPTDDPSYTRPIQANTTFYQDREQRGIAEMLTRYRAIISAVPMDASDKGSKAAREGAASVGFSMEAEGRALVKAAEDLLKLTRELKELWLFGPLRGIGEGEGEGKMDEDSVKVGGMLESILRKDIEGGESKLGA</sequence>
<dbReference type="Proteomes" id="UP000701801">
    <property type="component" value="Unassembled WGS sequence"/>
</dbReference>
<dbReference type="OrthoDB" id="203279at2759"/>
<feature type="compositionally biased region" description="Pro residues" evidence="6">
    <location>
        <begin position="33"/>
        <end position="44"/>
    </location>
</feature>
<comment type="similarity">
    <text evidence="2">Belongs to the Mediator complex subunit 22 family.</text>
</comment>
<dbReference type="GO" id="GO:0003712">
    <property type="term" value="F:transcription coregulator activity"/>
    <property type="evidence" value="ECO:0007669"/>
    <property type="project" value="InterPro"/>
</dbReference>
<keyword evidence="3" id="KW-0805">Transcription regulation</keyword>
<keyword evidence="5" id="KW-0539">Nucleus</keyword>
<evidence type="ECO:0000313" key="7">
    <source>
        <dbReference type="EMBL" id="CAG8977533.1"/>
    </source>
</evidence>
<dbReference type="Gene3D" id="6.10.280.160">
    <property type="entry name" value="Mediator of RNA polymerase II transcription subunit 22"/>
    <property type="match status" value="1"/>
</dbReference>
<evidence type="ECO:0000256" key="6">
    <source>
        <dbReference type="SAM" id="MobiDB-lite"/>
    </source>
</evidence>